<evidence type="ECO:0000259" key="1">
    <source>
        <dbReference type="Pfam" id="PF00248"/>
    </source>
</evidence>
<organism evidence="2 3">
    <name type="scientific">Pedobacter insulae</name>
    <dbReference type="NCBI Taxonomy" id="414048"/>
    <lineage>
        <taxon>Bacteria</taxon>
        <taxon>Pseudomonadati</taxon>
        <taxon>Bacteroidota</taxon>
        <taxon>Sphingobacteriia</taxon>
        <taxon>Sphingobacteriales</taxon>
        <taxon>Sphingobacteriaceae</taxon>
        <taxon>Pedobacter</taxon>
    </lineage>
</organism>
<dbReference type="InterPro" id="IPR023210">
    <property type="entry name" value="NADP_OxRdtase_dom"/>
</dbReference>
<feature type="domain" description="NADP-dependent oxidoreductase" evidence="1">
    <location>
        <begin position="6"/>
        <end position="254"/>
    </location>
</feature>
<dbReference type="Gene3D" id="3.20.20.100">
    <property type="entry name" value="NADP-dependent oxidoreductase domain"/>
    <property type="match status" value="1"/>
</dbReference>
<proteinExistence type="predicted"/>
<dbReference type="STRING" id="414048.SAMN04489864_101318"/>
<evidence type="ECO:0000313" key="3">
    <source>
        <dbReference type="Proteomes" id="UP000199666"/>
    </source>
</evidence>
<dbReference type="RefSeq" id="WP_090991797.1">
    <property type="nucleotide sequence ID" value="NZ_FOPP01000001.1"/>
</dbReference>
<name>A0A1I2TJ43_9SPHI</name>
<dbReference type="Pfam" id="PF00248">
    <property type="entry name" value="Aldo_ket_red"/>
    <property type="match status" value="1"/>
</dbReference>
<dbReference type="SUPFAM" id="SSF51430">
    <property type="entry name" value="NAD(P)-linked oxidoreductase"/>
    <property type="match status" value="1"/>
</dbReference>
<reference evidence="2 3" key="1">
    <citation type="submission" date="2016-10" db="EMBL/GenBank/DDBJ databases">
        <authorList>
            <person name="de Groot N.N."/>
        </authorList>
    </citation>
    <scope>NUCLEOTIDE SEQUENCE [LARGE SCALE GENOMIC DNA]</scope>
    <source>
        <strain evidence="2 3">DSM 18684</strain>
    </source>
</reference>
<accession>A0A1I2TJ43</accession>
<dbReference type="OrthoDB" id="9773828at2"/>
<gene>
    <name evidence="2" type="ORF">SAMN04489864_101318</name>
</gene>
<dbReference type="PANTHER" id="PTHR43312:SF1">
    <property type="entry name" value="NADP-DEPENDENT OXIDOREDUCTASE DOMAIN-CONTAINING PROTEIN"/>
    <property type="match status" value="1"/>
</dbReference>
<dbReference type="EMBL" id="FOPP01000001">
    <property type="protein sequence ID" value="SFG62516.1"/>
    <property type="molecule type" value="Genomic_DNA"/>
</dbReference>
<dbReference type="CDD" id="cd19097">
    <property type="entry name" value="AKR_unchar"/>
    <property type="match status" value="1"/>
</dbReference>
<evidence type="ECO:0000313" key="2">
    <source>
        <dbReference type="EMBL" id="SFG62516.1"/>
    </source>
</evidence>
<protein>
    <submittedName>
        <fullName evidence="2">Predicted oxidoreductase</fullName>
    </submittedName>
</protein>
<sequence>MNFNHKIGLGTVQFGMPYGISNSGGQTSDKEVADILKYALSNNVLFIDTASAYGNAEDILGKTNLEPFKVISKFMPPTASVGIEEQLNQSLSKLQIGSLYGYLAHRPTDLLKNPHHWLELERLREENKVGKIGYSLNTVEELITLLDKDMIPDLVQVPYNYFDNRFRHQLIELKSQGCEIHTRSAFLQGLFFMNVDELPVFFAEVKEDIQNLQTEFKESLASVLLKYVLSLDFIDCVIMGVENVQQLSLNITNISEAPIIKDWNRKISDLILMPVNWPSK</sequence>
<dbReference type="PANTHER" id="PTHR43312">
    <property type="entry name" value="D-THREO-ALDOSE 1-DEHYDROGENASE"/>
    <property type="match status" value="1"/>
</dbReference>
<dbReference type="InterPro" id="IPR053135">
    <property type="entry name" value="AKR2_Oxidoreductase"/>
</dbReference>
<dbReference type="InterPro" id="IPR036812">
    <property type="entry name" value="NAD(P)_OxRdtase_dom_sf"/>
</dbReference>
<dbReference type="Proteomes" id="UP000199666">
    <property type="component" value="Unassembled WGS sequence"/>
</dbReference>
<keyword evidence="3" id="KW-1185">Reference proteome</keyword>
<dbReference type="AlphaFoldDB" id="A0A1I2TJ43"/>